<gene>
    <name evidence="1" type="ORF">HPC62_21085</name>
</gene>
<proteinExistence type="predicted"/>
<organism evidence="1 2">
    <name type="scientific">Thermoleptolyngbya sichuanensis A183</name>
    <dbReference type="NCBI Taxonomy" id="2737172"/>
    <lineage>
        <taxon>Bacteria</taxon>
        <taxon>Bacillati</taxon>
        <taxon>Cyanobacteriota</taxon>
        <taxon>Cyanophyceae</taxon>
        <taxon>Oculatellales</taxon>
        <taxon>Oculatellaceae</taxon>
        <taxon>Thermoleptolyngbya</taxon>
        <taxon>Thermoleptolyngbya sichuanensis</taxon>
    </lineage>
</organism>
<protein>
    <submittedName>
        <fullName evidence="1">Uncharacterized protein</fullName>
    </submittedName>
</protein>
<sequence>MNLCPCCSEPLLRHARHNRVYWFCTHCWQEMPNLADVIQARQQVQLAAPVALSLRTNRVLQSV</sequence>
<reference evidence="1 2" key="1">
    <citation type="submission" date="2020-05" db="EMBL/GenBank/DDBJ databases">
        <title>Complete genome sequence of of a novel Thermoleptolyngbya strain isolated from hot springs of Ganzi, Sichuan China.</title>
        <authorList>
            <person name="Tang J."/>
            <person name="Daroch M."/>
            <person name="Li L."/>
            <person name="Waleron K."/>
            <person name="Waleron M."/>
            <person name="Waleron M."/>
        </authorList>
    </citation>
    <scope>NUCLEOTIDE SEQUENCE [LARGE SCALE GENOMIC DNA]</scope>
    <source>
        <strain evidence="1 2">PKUAC-SCTA183</strain>
    </source>
</reference>
<dbReference type="EMBL" id="CP053661">
    <property type="protein sequence ID" value="QKD84336.1"/>
    <property type="molecule type" value="Genomic_DNA"/>
</dbReference>
<evidence type="ECO:0000313" key="1">
    <source>
        <dbReference type="EMBL" id="QKD84336.1"/>
    </source>
</evidence>
<dbReference type="RefSeq" id="WP_068509894.1">
    <property type="nucleotide sequence ID" value="NZ_CP053661.1"/>
</dbReference>
<dbReference type="KEGG" id="theu:HPC62_21085"/>
<evidence type="ECO:0000313" key="2">
    <source>
        <dbReference type="Proteomes" id="UP000505210"/>
    </source>
</evidence>
<dbReference type="Proteomes" id="UP000505210">
    <property type="component" value="Chromosome"/>
</dbReference>
<keyword evidence="2" id="KW-1185">Reference proteome</keyword>
<accession>A0A6M8BIR3</accession>
<name>A0A6M8BIR3_9CYAN</name>
<dbReference type="AlphaFoldDB" id="A0A6M8BIR3"/>